<sequence length="371" mass="41549">MRKKIAIIGGSYLQLPAVLKAHKLGLEVHCFSWEEGAVCAEYADYFYPISILEKERILSVCREIGVDGVMTIASDVAVITVNYVAKRLGLVSNPEEYSLITTDKYFMRQCFSKNQLPSPRFCLATIQEYDIAHFSYPLIVKPTDRSGSRGVEKVYSRESVAMAVERACSESFTHTAIIEEYIGGREVSVESISFDGCHYVLAVTDKITTGAPFFVELEHHQPSLLSESLQNEIRKIVLESLTALHIQYGASHSELKITDDGQIFIIEIGARMGGDFIGSDLVQLSTGYDFLAATIKVSLGIFDKPIMNESHCSGVYFLSKETEYLRNVIMNASKYPEIVRADITDENLKNIECSSDRSGYLIYQSDKRFNL</sequence>
<organism evidence="6 7">
    <name type="scientific">Bacteroides fragilis</name>
    <dbReference type="NCBI Taxonomy" id="817"/>
    <lineage>
        <taxon>Bacteria</taxon>
        <taxon>Pseudomonadati</taxon>
        <taxon>Bacteroidota</taxon>
        <taxon>Bacteroidia</taxon>
        <taxon>Bacteroidales</taxon>
        <taxon>Bacteroidaceae</taxon>
        <taxon>Bacteroides</taxon>
    </lineage>
</organism>
<evidence type="ECO:0000256" key="2">
    <source>
        <dbReference type="ARBA" id="ARBA00022741"/>
    </source>
</evidence>
<dbReference type="InterPro" id="IPR052032">
    <property type="entry name" value="ATP-dep_AA_Ligase"/>
</dbReference>
<dbReference type="GO" id="GO:0005524">
    <property type="term" value="F:ATP binding"/>
    <property type="evidence" value="ECO:0007669"/>
    <property type="project" value="UniProtKB-UniRule"/>
</dbReference>
<comment type="caution">
    <text evidence="6">The sequence shown here is derived from an EMBL/GenBank/DDBJ whole genome shotgun (WGS) entry which is preliminary data.</text>
</comment>
<dbReference type="InterPro" id="IPR013815">
    <property type="entry name" value="ATP_grasp_subdomain_1"/>
</dbReference>
<keyword evidence="1" id="KW-0436">Ligase</keyword>
<reference evidence="6 7" key="2">
    <citation type="submission" date="2023-08" db="EMBL/GenBank/DDBJ databases">
        <authorList>
            <person name="Du M."/>
            <person name="Liu C."/>
            <person name="Liu S.-J."/>
        </authorList>
    </citation>
    <scope>NUCLEOTIDE SEQUENCE [LARGE SCALE GENOMIC DNA]</scope>
    <source>
        <strain evidence="6 7">GS077</strain>
    </source>
</reference>
<name>A0ABD5FTL7_BACFG</name>
<dbReference type="Gene3D" id="3.30.470.20">
    <property type="entry name" value="ATP-grasp fold, B domain"/>
    <property type="match status" value="1"/>
</dbReference>
<keyword evidence="2 4" id="KW-0547">Nucleotide-binding</keyword>
<dbReference type="PANTHER" id="PTHR43585">
    <property type="entry name" value="FUMIPYRROLE BIOSYNTHESIS PROTEIN C"/>
    <property type="match status" value="1"/>
</dbReference>
<dbReference type="RefSeq" id="WP_009292075.1">
    <property type="nucleotide sequence ID" value="NZ_CP043610.1"/>
</dbReference>
<protein>
    <submittedName>
        <fullName evidence="6">ATP-grasp domain-containing protein</fullName>
    </submittedName>
</protein>
<accession>A0ABD5FTL7</accession>
<dbReference type="SMART" id="SM01209">
    <property type="entry name" value="GARS_A"/>
    <property type="match status" value="1"/>
</dbReference>
<proteinExistence type="predicted"/>
<dbReference type="InterPro" id="IPR011761">
    <property type="entry name" value="ATP-grasp"/>
</dbReference>
<dbReference type="GO" id="GO:0016874">
    <property type="term" value="F:ligase activity"/>
    <property type="evidence" value="ECO:0007669"/>
    <property type="project" value="UniProtKB-KW"/>
</dbReference>
<dbReference type="Gene3D" id="3.40.50.20">
    <property type="match status" value="1"/>
</dbReference>
<reference evidence="7" key="1">
    <citation type="submission" date="2023-07" db="EMBL/GenBank/DDBJ databases">
        <title>A gut symbiont ubiquitin homologue binds and inactivates peptidyl-prolyl isomerase to mediate the interbacterial arms race in the human gut.</title>
        <authorList>
            <person name="Jiang K."/>
            <person name="Li W."/>
            <person name="Tong M."/>
            <person name="Xu J."/>
            <person name="Chen Z."/>
            <person name="Yang Y."/>
            <person name="Zang Y."/>
            <person name="Jiao X."/>
            <person name="Liu C."/>
            <person name="Lim B."/>
            <person name="Jiang X."/>
            <person name="Wang J."/>
            <person name="Wu D."/>
            <person name="Wang M."/>
            <person name="Liu S.-J."/>
            <person name="Shao F."/>
            <person name="Gao X."/>
        </authorList>
    </citation>
    <scope>NUCLEOTIDE SEQUENCE [LARGE SCALE GENOMIC DNA]</scope>
    <source>
        <strain evidence="7">GS077</strain>
    </source>
</reference>
<dbReference type="AlphaFoldDB" id="A0ABD5FTL7"/>
<evidence type="ECO:0000256" key="1">
    <source>
        <dbReference type="ARBA" id="ARBA00022598"/>
    </source>
</evidence>
<evidence type="ECO:0000256" key="4">
    <source>
        <dbReference type="PROSITE-ProRule" id="PRU00409"/>
    </source>
</evidence>
<gene>
    <name evidence="6" type="ORF">BFGS077_000204</name>
</gene>
<dbReference type="InterPro" id="IPR016185">
    <property type="entry name" value="PreATP-grasp_dom_sf"/>
</dbReference>
<feature type="domain" description="ATP-grasp" evidence="5">
    <location>
        <begin position="108"/>
        <end position="299"/>
    </location>
</feature>
<dbReference type="Gene3D" id="3.30.1490.20">
    <property type="entry name" value="ATP-grasp fold, A domain"/>
    <property type="match status" value="1"/>
</dbReference>
<dbReference type="Proteomes" id="UP001258434">
    <property type="component" value="Unassembled WGS sequence"/>
</dbReference>
<evidence type="ECO:0000256" key="3">
    <source>
        <dbReference type="ARBA" id="ARBA00022840"/>
    </source>
</evidence>
<keyword evidence="3 4" id="KW-0067">ATP-binding</keyword>
<dbReference type="Pfam" id="PF13535">
    <property type="entry name" value="ATP-grasp_4"/>
    <property type="match status" value="1"/>
</dbReference>
<dbReference type="SUPFAM" id="SSF52440">
    <property type="entry name" value="PreATP-grasp domain"/>
    <property type="match status" value="1"/>
</dbReference>
<dbReference type="SUPFAM" id="SSF56059">
    <property type="entry name" value="Glutathione synthetase ATP-binding domain-like"/>
    <property type="match status" value="1"/>
</dbReference>
<evidence type="ECO:0000259" key="5">
    <source>
        <dbReference type="PROSITE" id="PS50975"/>
    </source>
</evidence>
<dbReference type="PANTHER" id="PTHR43585:SF2">
    <property type="entry name" value="ATP-GRASP ENZYME FSQD"/>
    <property type="match status" value="1"/>
</dbReference>
<dbReference type="EMBL" id="JAVFHL010000001">
    <property type="protein sequence ID" value="MDT6974959.1"/>
    <property type="molecule type" value="Genomic_DNA"/>
</dbReference>
<evidence type="ECO:0000313" key="7">
    <source>
        <dbReference type="Proteomes" id="UP001258434"/>
    </source>
</evidence>
<evidence type="ECO:0000313" key="6">
    <source>
        <dbReference type="EMBL" id="MDT6974959.1"/>
    </source>
</evidence>
<dbReference type="PROSITE" id="PS50975">
    <property type="entry name" value="ATP_GRASP"/>
    <property type="match status" value="1"/>
</dbReference>